<accession>A0ABP7QYZ6</accession>
<reference evidence="3" key="1">
    <citation type="journal article" date="2019" name="Int. J. Syst. Evol. Microbiol.">
        <title>The Global Catalogue of Microorganisms (GCM) 10K type strain sequencing project: providing services to taxonomists for standard genome sequencing and annotation.</title>
        <authorList>
            <consortium name="The Broad Institute Genomics Platform"/>
            <consortium name="The Broad Institute Genome Sequencing Center for Infectious Disease"/>
            <person name="Wu L."/>
            <person name="Ma J."/>
        </authorList>
    </citation>
    <scope>NUCLEOTIDE SEQUENCE [LARGE SCALE GENOMIC DNA]</scope>
    <source>
        <strain evidence="3">JCM 17342</strain>
    </source>
</reference>
<evidence type="ECO:0000313" key="2">
    <source>
        <dbReference type="EMBL" id="GAA3990112.1"/>
    </source>
</evidence>
<evidence type="ECO:0000256" key="1">
    <source>
        <dbReference type="SAM" id="Phobius"/>
    </source>
</evidence>
<dbReference type="Proteomes" id="UP001501747">
    <property type="component" value="Unassembled WGS sequence"/>
</dbReference>
<dbReference type="EMBL" id="BAABAL010000004">
    <property type="protein sequence ID" value="GAA3990112.1"/>
    <property type="molecule type" value="Genomic_DNA"/>
</dbReference>
<proteinExistence type="predicted"/>
<keyword evidence="1" id="KW-0812">Transmembrane</keyword>
<comment type="caution">
    <text evidence="2">The sequence shown here is derived from an EMBL/GenBank/DDBJ whole genome shotgun (WGS) entry which is preliminary data.</text>
</comment>
<evidence type="ECO:0000313" key="3">
    <source>
        <dbReference type="Proteomes" id="UP001501747"/>
    </source>
</evidence>
<gene>
    <name evidence="2" type="ORF">GCM10022247_05930</name>
</gene>
<protein>
    <submittedName>
        <fullName evidence="2">Uncharacterized protein</fullName>
    </submittedName>
</protein>
<sequence>MLNVDGRPAPKTRLLSTALAAVSILLTVWAVSAPGGYLDIALTALACWSVTGVLWLVTAVRAVLALPRPRGKHLRPLRPLLVLPAVFAGVLLLAGSGVLSRAIFEMHRPGLQSLAATVAAAPDQRLMNQRVGLYAVPSATARHTPGCVLIAIKGAGFLGSQGFAHCPDQPPANDAQGAKGTRFEYIGGAWYTFTYSW</sequence>
<feature type="transmembrane region" description="Helical" evidence="1">
    <location>
        <begin position="80"/>
        <end position="104"/>
    </location>
</feature>
<feature type="transmembrane region" description="Helical" evidence="1">
    <location>
        <begin position="40"/>
        <end position="60"/>
    </location>
</feature>
<organism evidence="2 3">
    <name type="scientific">Allokutzneria multivorans</name>
    <dbReference type="NCBI Taxonomy" id="1142134"/>
    <lineage>
        <taxon>Bacteria</taxon>
        <taxon>Bacillati</taxon>
        <taxon>Actinomycetota</taxon>
        <taxon>Actinomycetes</taxon>
        <taxon>Pseudonocardiales</taxon>
        <taxon>Pseudonocardiaceae</taxon>
        <taxon>Allokutzneria</taxon>
    </lineage>
</organism>
<keyword evidence="3" id="KW-1185">Reference proteome</keyword>
<name>A0ABP7QYZ6_9PSEU</name>
<keyword evidence="1" id="KW-0472">Membrane</keyword>
<dbReference type="RefSeq" id="WP_344870910.1">
    <property type="nucleotide sequence ID" value="NZ_BAABAL010000004.1"/>
</dbReference>
<keyword evidence="1" id="KW-1133">Transmembrane helix</keyword>